<dbReference type="Proteomes" id="UP001150879">
    <property type="component" value="Unassembled WGS sequence"/>
</dbReference>
<accession>A0A9W9T250</accession>
<feature type="region of interest" description="Disordered" evidence="1">
    <location>
        <begin position="94"/>
        <end position="136"/>
    </location>
</feature>
<reference evidence="2" key="2">
    <citation type="journal article" date="2023" name="IMA Fungus">
        <title>Comparative genomic study of the Penicillium genus elucidates a diverse pangenome and 15 lateral gene transfer events.</title>
        <authorList>
            <person name="Petersen C."/>
            <person name="Sorensen T."/>
            <person name="Nielsen M.R."/>
            <person name="Sondergaard T.E."/>
            <person name="Sorensen J.L."/>
            <person name="Fitzpatrick D.A."/>
            <person name="Frisvad J.C."/>
            <person name="Nielsen K.L."/>
        </authorList>
    </citation>
    <scope>NUCLEOTIDE SEQUENCE</scope>
    <source>
        <strain evidence="2">IBT 16849</strain>
    </source>
</reference>
<comment type="caution">
    <text evidence="2">The sequence shown here is derived from an EMBL/GenBank/DDBJ whole genome shotgun (WGS) entry which is preliminary data.</text>
</comment>
<keyword evidence="3" id="KW-1185">Reference proteome</keyword>
<dbReference type="AlphaFoldDB" id="A0A9W9T250"/>
<feature type="compositionally biased region" description="Polar residues" evidence="1">
    <location>
        <begin position="7"/>
        <end position="19"/>
    </location>
</feature>
<evidence type="ECO:0000256" key="1">
    <source>
        <dbReference type="SAM" id="MobiDB-lite"/>
    </source>
</evidence>
<reference evidence="2" key="1">
    <citation type="submission" date="2022-11" db="EMBL/GenBank/DDBJ databases">
        <authorList>
            <person name="Petersen C."/>
        </authorList>
    </citation>
    <scope>NUCLEOTIDE SEQUENCE</scope>
    <source>
        <strain evidence="2">IBT 16849</strain>
    </source>
</reference>
<dbReference type="EMBL" id="JAPQKP010000002">
    <property type="protein sequence ID" value="KAJ5206597.1"/>
    <property type="molecule type" value="Genomic_DNA"/>
</dbReference>
<dbReference type="OrthoDB" id="4504900at2759"/>
<sequence>MADGAGSSANHPTIATSGGASAKPTPANNAGGGSAWGDPGFAKGGTTETPDTGLGHVAARNPASTIGNFLGLEDQKGRAEHKHLERVNLAINDAEPTNTSGGESTCATENHSFMERKPGGPDTLPGWKTAKNILNS</sequence>
<feature type="compositionally biased region" description="Polar residues" evidence="1">
    <location>
        <begin position="95"/>
        <end position="111"/>
    </location>
</feature>
<evidence type="ECO:0000313" key="2">
    <source>
        <dbReference type="EMBL" id="KAJ5206597.1"/>
    </source>
</evidence>
<feature type="region of interest" description="Disordered" evidence="1">
    <location>
        <begin position="1"/>
        <end position="59"/>
    </location>
</feature>
<organism evidence="2 3">
    <name type="scientific">Penicillium cf. griseofulvum</name>
    <dbReference type="NCBI Taxonomy" id="2972120"/>
    <lineage>
        <taxon>Eukaryota</taxon>
        <taxon>Fungi</taxon>
        <taxon>Dikarya</taxon>
        <taxon>Ascomycota</taxon>
        <taxon>Pezizomycotina</taxon>
        <taxon>Eurotiomycetes</taxon>
        <taxon>Eurotiomycetidae</taxon>
        <taxon>Eurotiales</taxon>
        <taxon>Aspergillaceae</taxon>
        <taxon>Penicillium</taxon>
    </lineage>
</organism>
<protein>
    <submittedName>
        <fullName evidence="2">FAD dependent oxidoreductase</fullName>
    </submittedName>
</protein>
<name>A0A9W9T250_9EURO</name>
<gene>
    <name evidence="2" type="ORF">N7472_003045</name>
</gene>
<proteinExistence type="predicted"/>
<evidence type="ECO:0000313" key="3">
    <source>
        <dbReference type="Proteomes" id="UP001150879"/>
    </source>
</evidence>